<dbReference type="SMART" id="SM01008">
    <property type="entry name" value="Ald_Xan_dh_C"/>
    <property type="match status" value="1"/>
</dbReference>
<proteinExistence type="predicted"/>
<dbReference type="Pfam" id="PF01315">
    <property type="entry name" value="Ald_Xan_dh_C"/>
    <property type="match status" value="1"/>
</dbReference>
<sequence>MSTPTTGPDVLGAPVPRRDGRVKVTGTARFAAEVPMPGLLYAAFVHSTVAKGRITGLDVAAAENSPGVALVMTHRNAPPMAAPPAFALHPMGASGDNLPVMRDDRVRWNGQAVAVVLADTQERADRAAELVTPSYAAEPAVTTWSAAKARGTARASNYGMPLTTVSGDADAALSAAAVSVDHTYTTPRESQNAMEPHAATVVWDGDTLVVHDCTQLVSQVAVSLAEVFGLRPDQVRVSAPFVGGGFGGKGLWSYLILAAAAARMTRRPVRAALSREGVYRLVGGRTLTEQRVAIGARADGRFDAIIHTGLMAMTEHNAVPEAVTSATGALYAAGSFRLEVDRALMDTVANFYMRAPGEAPGSFALESAIDELAHELGIDPVELRLRNEPETEPVTGRPFSSRHAVEAYRAGAERFGWSARSAVPRARREGEWWVGAGTAAATYPYVRFPGGAARLVLQPGGRVGVEAAAHEMGMGTATVLAQITAERFAVPLTAVSVSYGDSTLPGVIMAAGSQQTASLAAAVAAAHRELVGGLLAAGAAAGTGSPLAGCTADTVATRDGGLCRLDDPDAWEPYDALLARAGLTELRAEQAAPPPAEMGAWSIHSYGAVFAEVRVNDVTGEVRVPRIVGSFDCGRILNARTAAGQFRGGIIMGLGMALMEETQVDGRTGRIMNPSLSEYHLPVHADVGDIDVIWTGIPDPRTPLGAHGIGEIGIVGVAAAVANGVYNAVGVRVRDLPITLDKLL</sequence>
<dbReference type="Pfam" id="PF20256">
    <property type="entry name" value="MoCoBD_2"/>
    <property type="match status" value="1"/>
</dbReference>
<dbReference type="InterPro" id="IPR016208">
    <property type="entry name" value="Ald_Oxase/xanthine_DH-like"/>
</dbReference>
<comment type="caution">
    <text evidence="4">The sequence shown here is derived from an EMBL/GenBank/DDBJ whole genome shotgun (WGS) entry which is preliminary data.</text>
</comment>
<dbReference type="InterPro" id="IPR036856">
    <property type="entry name" value="Ald_Oxase/Xan_DH_a/b_sf"/>
</dbReference>
<feature type="domain" description="Aldehyde oxidase/xanthine dehydrogenase a/b hammerhead" evidence="3">
    <location>
        <begin position="25"/>
        <end position="139"/>
    </location>
</feature>
<dbReference type="Pfam" id="PF02738">
    <property type="entry name" value="MoCoBD_1"/>
    <property type="match status" value="1"/>
</dbReference>
<dbReference type="SUPFAM" id="SSF54665">
    <property type="entry name" value="CO dehydrogenase molybdoprotein N-domain-like"/>
    <property type="match status" value="1"/>
</dbReference>
<dbReference type="PANTHER" id="PTHR11908">
    <property type="entry name" value="XANTHINE DEHYDROGENASE"/>
    <property type="match status" value="1"/>
</dbReference>
<keyword evidence="5" id="KW-1185">Reference proteome</keyword>
<name>A0A2T0RFB7_9ACTN</name>
<dbReference type="OrthoDB" id="8428274at2"/>
<evidence type="ECO:0000313" key="5">
    <source>
        <dbReference type="Proteomes" id="UP000239209"/>
    </source>
</evidence>
<gene>
    <name evidence="4" type="ORF">CLV70_12824</name>
</gene>
<dbReference type="EMBL" id="PVZG01000028">
    <property type="protein sequence ID" value="PRY19811.1"/>
    <property type="molecule type" value="Genomic_DNA"/>
</dbReference>
<protein>
    <submittedName>
        <fullName evidence="4">Xanthine dehydrogenase molybdenum binding subunit apoprotein</fullName>
    </submittedName>
</protein>
<dbReference type="Gene3D" id="3.30.365.10">
    <property type="entry name" value="Aldehyde oxidase/xanthine dehydrogenase, molybdopterin binding domain"/>
    <property type="match status" value="4"/>
</dbReference>
<dbReference type="InterPro" id="IPR000674">
    <property type="entry name" value="Ald_Oxase/Xan_DH_a/b"/>
</dbReference>
<accession>A0A2T0RFB7</accession>
<evidence type="ECO:0000256" key="2">
    <source>
        <dbReference type="ARBA" id="ARBA00023002"/>
    </source>
</evidence>
<evidence type="ECO:0000259" key="3">
    <source>
        <dbReference type="SMART" id="SM01008"/>
    </source>
</evidence>
<dbReference type="PANTHER" id="PTHR11908:SF132">
    <property type="entry name" value="ALDEHYDE OXIDASE 1-RELATED"/>
    <property type="match status" value="1"/>
</dbReference>
<dbReference type="SUPFAM" id="SSF56003">
    <property type="entry name" value="Molybdenum cofactor-binding domain"/>
    <property type="match status" value="1"/>
</dbReference>
<organism evidence="4 5">
    <name type="scientific">Pseudosporangium ferrugineum</name>
    <dbReference type="NCBI Taxonomy" id="439699"/>
    <lineage>
        <taxon>Bacteria</taxon>
        <taxon>Bacillati</taxon>
        <taxon>Actinomycetota</taxon>
        <taxon>Actinomycetes</taxon>
        <taxon>Micromonosporales</taxon>
        <taxon>Micromonosporaceae</taxon>
        <taxon>Pseudosporangium</taxon>
    </lineage>
</organism>
<dbReference type="GO" id="GO:0005506">
    <property type="term" value="F:iron ion binding"/>
    <property type="evidence" value="ECO:0007669"/>
    <property type="project" value="InterPro"/>
</dbReference>
<dbReference type="InterPro" id="IPR037165">
    <property type="entry name" value="AldOxase/xan_DH_Mopterin-bd_sf"/>
</dbReference>
<evidence type="ECO:0000313" key="4">
    <source>
        <dbReference type="EMBL" id="PRY19811.1"/>
    </source>
</evidence>
<dbReference type="Gene3D" id="3.90.1170.50">
    <property type="entry name" value="Aldehyde oxidase/xanthine dehydrogenase, a/b hammerhead"/>
    <property type="match status" value="1"/>
</dbReference>
<keyword evidence="1" id="KW-0500">Molybdenum</keyword>
<dbReference type="Proteomes" id="UP000239209">
    <property type="component" value="Unassembled WGS sequence"/>
</dbReference>
<keyword evidence="2" id="KW-0560">Oxidoreductase</keyword>
<dbReference type="RefSeq" id="WP_106130879.1">
    <property type="nucleotide sequence ID" value="NZ_PVZG01000028.1"/>
</dbReference>
<reference evidence="4 5" key="1">
    <citation type="submission" date="2018-03" db="EMBL/GenBank/DDBJ databases">
        <title>Genomic Encyclopedia of Archaeal and Bacterial Type Strains, Phase II (KMG-II): from individual species to whole genera.</title>
        <authorList>
            <person name="Goeker M."/>
        </authorList>
    </citation>
    <scope>NUCLEOTIDE SEQUENCE [LARGE SCALE GENOMIC DNA]</scope>
    <source>
        <strain evidence="4 5">DSM 45348</strain>
    </source>
</reference>
<evidence type="ECO:0000256" key="1">
    <source>
        <dbReference type="ARBA" id="ARBA00022505"/>
    </source>
</evidence>
<dbReference type="InterPro" id="IPR046867">
    <property type="entry name" value="AldOxase/xan_DH_MoCoBD2"/>
</dbReference>
<dbReference type="InterPro" id="IPR008274">
    <property type="entry name" value="AldOxase/xan_DH_MoCoBD1"/>
</dbReference>
<dbReference type="AlphaFoldDB" id="A0A2T0RFB7"/>
<dbReference type="GO" id="GO:0016491">
    <property type="term" value="F:oxidoreductase activity"/>
    <property type="evidence" value="ECO:0007669"/>
    <property type="project" value="UniProtKB-KW"/>
</dbReference>